<comment type="caution">
    <text evidence="8">The sequence shown here is derived from an EMBL/GenBank/DDBJ whole genome shotgun (WGS) entry which is preliminary data.</text>
</comment>
<evidence type="ECO:0000259" key="7">
    <source>
        <dbReference type="PROSITE" id="PS51093"/>
    </source>
</evidence>
<dbReference type="AlphaFoldDB" id="A0A9D2BZY0"/>
<dbReference type="InterPro" id="IPR001127">
    <property type="entry name" value="PTS_EIIA_1_perm"/>
</dbReference>
<protein>
    <submittedName>
        <fullName evidence="8">PTS glucose transporter subunit IIA</fullName>
    </submittedName>
</protein>
<evidence type="ECO:0000256" key="2">
    <source>
        <dbReference type="ARBA" id="ARBA00022448"/>
    </source>
</evidence>
<dbReference type="NCBIfam" id="TIGR00830">
    <property type="entry name" value="PTBA"/>
    <property type="match status" value="1"/>
</dbReference>
<dbReference type="PANTHER" id="PTHR45008:SF1">
    <property type="entry name" value="PTS SYSTEM GLUCOSE-SPECIFIC EIIA COMPONENT"/>
    <property type="match status" value="1"/>
</dbReference>
<dbReference type="PROSITE" id="PS00371">
    <property type="entry name" value="PTS_EIIA_TYPE_1_HIS"/>
    <property type="match status" value="1"/>
</dbReference>
<dbReference type="GO" id="GO:0016301">
    <property type="term" value="F:kinase activity"/>
    <property type="evidence" value="ECO:0007669"/>
    <property type="project" value="UniProtKB-KW"/>
</dbReference>
<dbReference type="PANTHER" id="PTHR45008">
    <property type="entry name" value="PTS SYSTEM GLUCOSE-SPECIFIC EIIA COMPONENT"/>
    <property type="match status" value="1"/>
</dbReference>
<evidence type="ECO:0000313" key="8">
    <source>
        <dbReference type="EMBL" id="HIY22308.1"/>
    </source>
</evidence>
<feature type="domain" description="PTS EIIA type-1" evidence="7">
    <location>
        <begin position="33"/>
        <end position="137"/>
    </location>
</feature>
<gene>
    <name evidence="8" type="ORF">H9841_10480</name>
</gene>
<dbReference type="PROSITE" id="PS51093">
    <property type="entry name" value="PTS_EIIA_TYPE_1"/>
    <property type="match status" value="1"/>
</dbReference>
<dbReference type="InterPro" id="IPR011055">
    <property type="entry name" value="Dup_hybrid_motif"/>
</dbReference>
<keyword evidence="6" id="KW-0418">Kinase</keyword>
<organism evidence="8 9">
    <name type="scientific">Candidatus Flavonifractor merdigallinarum</name>
    <dbReference type="NCBI Taxonomy" id="2838589"/>
    <lineage>
        <taxon>Bacteria</taxon>
        <taxon>Bacillati</taxon>
        <taxon>Bacillota</taxon>
        <taxon>Clostridia</taxon>
        <taxon>Eubacteriales</taxon>
        <taxon>Oscillospiraceae</taxon>
        <taxon>Flavonifractor</taxon>
    </lineage>
</organism>
<dbReference type="Gene3D" id="2.70.70.10">
    <property type="entry name" value="Glucose Permease (Domain IIA)"/>
    <property type="match status" value="1"/>
</dbReference>
<reference evidence="8" key="2">
    <citation type="submission" date="2021-04" db="EMBL/GenBank/DDBJ databases">
        <authorList>
            <person name="Gilroy R."/>
        </authorList>
    </citation>
    <scope>NUCLEOTIDE SEQUENCE</scope>
    <source>
        <strain evidence="8">ChiBcec16_6824</strain>
    </source>
</reference>
<dbReference type="InterPro" id="IPR050890">
    <property type="entry name" value="PTS_EIIA_component"/>
</dbReference>
<keyword evidence="3 8" id="KW-0762">Sugar transport</keyword>
<evidence type="ECO:0000256" key="4">
    <source>
        <dbReference type="ARBA" id="ARBA00022679"/>
    </source>
</evidence>
<evidence type="ECO:0000256" key="3">
    <source>
        <dbReference type="ARBA" id="ARBA00022597"/>
    </source>
</evidence>
<keyword evidence="4" id="KW-0808">Transferase</keyword>
<accession>A0A9D2BZY0</accession>
<dbReference type="GO" id="GO:0005737">
    <property type="term" value="C:cytoplasm"/>
    <property type="evidence" value="ECO:0007669"/>
    <property type="project" value="UniProtKB-SubCell"/>
</dbReference>
<dbReference type="Proteomes" id="UP000823868">
    <property type="component" value="Unassembled WGS sequence"/>
</dbReference>
<proteinExistence type="predicted"/>
<dbReference type="GO" id="GO:0009401">
    <property type="term" value="P:phosphoenolpyruvate-dependent sugar phosphotransferase system"/>
    <property type="evidence" value="ECO:0007669"/>
    <property type="project" value="UniProtKB-KW"/>
</dbReference>
<name>A0A9D2BZY0_9FIRM</name>
<dbReference type="EMBL" id="DXDX01000189">
    <property type="protein sequence ID" value="HIY22308.1"/>
    <property type="molecule type" value="Genomic_DNA"/>
</dbReference>
<comment type="subcellular location">
    <subcellularLocation>
        <location evidence="1">Cytoplasm</location>
    </subcellularLocation>
</comment>
<evidence type="ECO:0000256" key="6">
    <source>
        <dbReference type="ARBA" id="ARBA00022777"/>
    </source>
</evidence>
<dbReference type="FunFam" id="2.70.70.10:FF:000001">
    <property type="entry name" value="PTS system glucose-specific IIA component"/>
    <property type="match status" value="1"/>
</dbReference>
<dbReference type="SUPFAM" id="SSF51261">
    <property type="entry name" value="Duplicated hybrid motif"/>
    <property type="match status" value="1"/>
</dbReference>
<keyword evidence="2" id="KW-0813">Transport</keyword>
<dbReference type="Pfam" id="PF00358">
    <property type="entry name" value="PTS_EIIA_1"/>
    <property type="match status" value="1"/>
</dbReference>
<evidence type="ECO:0000313" key="9">
    <source>
        <dbReference type="Proteomes" id="UP000823868"/>
    </source>
</evidence>
<reference evidence="8" key="1">
    <citation type="journal article" date="2021" name="PeerJ">
        <title>Extensive microbial diversity within the chicken gut microbiome revealed by metagenomics and culture.</title>
        <authorList>
            <person name="Gilroy R."/>
            <person name="Ravi A."/>
            <person name="Getino M."/>
            <person name="Pursley I."/>
            <person name="Horton D.L."/>
            <person name="Alikhan N.F."/>
            <person name="Baker D."/>
            <person name="Gharbi K."/>
            <person name="Hall N."/>
            <person name="Watson M."/>
            <person name="Adriaenssens E.M."/>
            <person name="Foster-Nyarko E."/>
            <person name="Jarju S."/>
            <person name="Secka A."/>
            <person name="Antonio M."/>
            <person name="Oren A."/>
            <person name="Chaudhuri R.R."/>
            <person name="La Ragione R."/>
            <person name="Hildebrand F."/>
            <person name="Pallen M.J."/>
        </authorList>
    </citation>
    <scope>NUCLEOTIDE SEQUENCE</scope>
    <source>
        <strain evidence="8">ChiBcec16_6824</strain>
    </source>
</reference>
<evidence type="ECO:0000256" key="5">
    <source>
        <dbReference type="ARBA" id="ARBA00022683"/>
    </source>
</evidence>
<sequence length="163" mass="17058">MGFLNKLFGGGSAELELKAPVAGEAVPVQEVSDPTFGDEILGKGIAIRPTGNQICAPCDGTIDMMFDTGHAVSMTGTNGAEILIHVGLETVTLKGKHFTVHAANGNPVKTGQLLIEFDREAIAAEGFDTITPMVICNSDHFKEIKTYTGSTVAVGDKVIGLVK</sequence>
<evidence type="ECO:0000256" key="1">
    <source>
        <dbReference type="ARBA" id="ARBA00004496"/>
    </source>
</evidence>
<keyword evidence="5" id="KW-0598">Phosphotransferase system</keyword>